<sequence>MLTSSLLHSITRRPHAIALPMAPCPKGKHSRPAAVFHHTIQCEPACSHRPSVGRSLNPILHTSSTRNLREYEGQEAVGLGLNPGSRAGSVEERRGAARLRVIPNSD</sequence>
<gene>
    <name evidence="1" type="ORF">P171DRAFT_251464</name>
</gene>
<protein>
    <submittedName>
        <fullName evidence="1">Uncharacterized protein</fullName>
    </submittedName>
</protein>
<evidence type="ECO:0000313" key="1">
    <source>
        <dbReference type="EMBL" id="KAF2446056.1"/>
    </source>
</evidence>
<organism evidence="1 2">
    <name type="scientific">Karstenula rhodostoma CBS 690.94</name>
    <dbReference type="NCBI Taxonomy" id="1392251"/>
    <lineage>
        <taxon>Eukaryota</taxon>
        <taxon>Fungi</taxon>
        <taxon>Dikarya</taxon>
        <taxon>Ascomycota</taxon>
        <taxon>Pezizomycotina</taxon>
        <taxon>Dothideomycetes</taxon>
        <taxon>Pleosporomycetidae</taxon>
        <taxon>Pleosporales</taxon>
        <taxon>Massarineae</taxon>
        <taxon>Didymosphaeriaceae</taxon>
        <taxon>Karstenula</taxon>
    </lineage>
</organism>
<dbReference type="EMBL" id="MU001498">
    <property type="protein sequence ID" value="KAF2446056.1"/>
    <property type="molecule type" value="Genomic_DNA"/>
</dbReference>
<proteinExistence type="predicted"/>
<name>A0A9P4PKV6_9PLEO</name>
<reference evidence="1" key="1">
    <citation type="journal article" date="2020" name="Stud. Mycol.">
        <title>101 Dothideomycetes genomes: a test case for predicting lifestyles and emergence of pathogens.</title>
        <authorList>
            <person name="Haridas S."/>
            <person name="Albert R."/>
            <person name="Binder M."/>
            <person name="Bloem J."/>
            <person name="Labutti K."/>
            <person name="Salamov A."/>
            <person name="Andreopoulos B."/>
            <person name="Baker S."/>
            <person name="Barry K."/>
            <person name="Bills G."/>
            <person name="Bluhm B."/>
            <person name="Cannon C."/>
            <person name="Castanera R."/>
            <person name="Culley D."/>
            <person name="Daum C."/>
            <person name="Ezra D."/>
            <person name="Gonzalez J."/>
            <person name="Henrissat B."/>
            <person name="Kuo A."/>
            <person name="Liang C."/>
            <person name="Lipzen A."/>
            <person name="Lutzoni F."/>
            <person name="Magnuson J."/>
            <person name="Mondo S."/>
            <person name="Nolan M."/>
            <person name="Ohm R."/>
            <person name="Pangilinan J."/>
            <person name="Park H.-J."/>
            <person name="Ramirez L."/>
            <person name="Alfaro M."/>
            <person name="Sun H."/>
            <person name="Tritt A."/>
            <person name="Yoshinaga Y."/>
            <person name="Zwiers L.-H."/>
            <person name="Turgeon B."/>
            <person name="Goodwin S."/>
            <person name="Spatafora J."/>
            <person name="Crous P."/>
            <person name="Grigoriev I."/>
        </authorList>
    </citation>
    <scope>NUCLEOTIDE SEQUENCE</scope>
    <source>
        <strain evidence="1">CBS 690.94</strain>
    </source>
</reference>
<keyword evidence="2" id="KW-1185">Reference proteome</keyword>
<dbReference type="AlphaFoldDB" id="A0A9P4PKV6"/>
<dbReference type="Proteomes" id="UP000799764">
    <property type="component" value="Unassembled WGS sequence"/>
</dbReference>
<accession>A0A9P4PKV6</accession>
<evidence type="ECO:0000313" key="2">
    <source>
        <dbReference type="Proteomes" id="UP000799764"/>
    </source>
</evidence>
<comment type="caution">
    <text evidence="1">The sequence shown here is derived from an EMBL/GenBank/DDBJ whole genome shotgun (WGS) entry which is preliminary data.</text>
</comment>